<dbReference type="Gene3D" id="2.60.40.1120">
    <property type="entry name" value="Carboxypeptidase-like, regulatory domain"/>
    <property type="match status" value="1"/>
</dbReference>
<gene>
    <name evidence="4" type="ORF">MEBOL_001547</name>
</gene>
<dbReference type="Pfam" id="PF13620">
    <property type="entry name" value="CarboxypepD_reg"/>
    <property type="match status" value="1"/>
</dbReference>
<dbReference type="SUPFAM" id="SSF49452">
    <property type="entry name" value="Starch-binding domain-like"/>
    <property type="match status" value="1"/>
</dbReference>
<organism evidence="4 5">
    <name type="scientific">Melittangium boletus DSM 14713</name>
    <dbReference type="NCBI Taxonomy" id="1294270"/>
    <lineage>
        <taxon>Bacteria</taxon>
        <taxon>Pseudomonadati</taxon>
        <taxon>Myxococcota</taxon>
        <taxon>Myxococcia</taxon>
        <taxon>Myxococcales</taxon>
        <taxon>Cystobacterineae</taxon>
        <taxon>Archangiaceae</taxon>
        <taxon>Melittangium</taxon>
    </lineage>
</organism>
<evidence type="ECO:0000313" key="5">
    <source>
        <dbReference type="Proteomes" id="UP000217289"/>
    </source>
</evidence>
<dbReference type="InterPro" id="IPR013784">
    <property type="entry name" value="Carb-bd-like_fold"/>
</dbReference>
<dbReference type="Gene3D" id="2.130.10.80">
    <property type="entry name" value="Galactose oxidase/kelch, beta-propeller"/>
    <property type="match status" value="1"/>
</dbReference>
<keyword evidence="5" id="KW-1185">Reference proteome</keyword>
<evidence type="ECO:0000313" key="4">
    <source>
        <dbReference type="EMBL" id="ATB28102.1"/>
    </source>
</evidence>
<dbReference type="InterPro" id="IPR011043">
    <property type="entry name" value="Gal_Oxase/kelch_b-propeller"/>
</dbReference>
<proteinExistence type="predicted"/>
<dbReference type="GO" id="GO:0030246">
    <property type="term" value="F:carbohydrate binding"/>
    <property type="evidence" value="ECO:0007669"/>
    <property type="project" value="InterPro"/>
</dbReference>
<dbReference type="EMBL" id="CP022163">
    <property type="protein sequence ID" value="ATB28102.1"/>
    <property type="molecule type" value="Genomic_DNA"/>
</dbReference>
<sequence>MNGLARRWERLHHSSWGRHGASASLVLCGLMGVLSLASLGCADVPPAPPEESPAPPPPPLEGETTTPHSEPAGTSVLLQVIDTSGKPVPGAAISTQGVVVSLDGSGHHLFENLPPGRFFVRVDAPGFASATATVETQAGAHVGTQVTLLPLTDSITFEATEGGVLQTEQVHISLPPNAVVDALGQPVTGSVTLTVAALDPTRQLAAMPGPLEGFSSEAGATVQLESLFMAEVSLWSGGAPAQLAPGKTATLEFLLPESLASRYAEGELVPAWWFDLDAGQWREEGLGSIEASPTHPGRRAWVASVKHFTWWNADAPWTDKSCVDVLVVDNKGVPVKNVAVSAQGVSYTGASLTSFTTASGHACVELKRGGTAHLLAGPPSQPLSERVTVTARADAATCGGGACTPVQLVLPELICTPGASVVCAYSGPEGTENQGVCQTSRRWCDVSGTKWSDCEGEVLPVTEDCYTPFDDDCDGVVNEDCHCSDKQGQPCYGGPSGTEGVGICRAGTIECDLFGTVTCRGQRLPEADMCWTSADEDCDGANAACGTGHSGWTPTGSLISPEPRGRPVLLSTGKVLLIGSFIQVYNPATNTWRKLGSGPKFLYLLGALPLLNGKVLFVGEEEAKIYDPATNTWSATGPMGVKYMAPVAIVTLLADGKALVAGVSILTNNDCKNMLSQVYDPIANTWSSPVCMKYGHESSWSQITLLRRSGHILITTGWGRAELYDPATDSWSDSLIPSGFGAFPGHAATALPNGKVFITGGQGQDTAKHTAYEYDPSAITSAERAPMLAPRKYHTLISLEDGRILAMSGKVDQWRPPDVDTPPDSEIYDPTLDRWSPIAPTICPRPGHTATLLPNGKVLITGGCSDMTFTELYTP</sequence>
<accession>A0A250IAC1</accession>
<dbReference type="AlphaFoldDB" id="A0A250IAC1"/>
<dbReference type="PANTHER" id="PTHR45632:SF3">
    <property type="entry name" value="KELCH-LIKE PROTEIN 32"/>
    <property type="match status" value="1"/>
</dbReference>
<dbReference type="SUPFAM" id="SSF50965">
    <property type="entry name" value="Galactose oxidase, central domain"/>
    <property type="match status" value="1"/>
</dbReference>
<dbReference type="RefSeq" id="WP_095976818.1">
    <property type="nucleotide sequence ID" value="NZ_CP022163.1"/>
</dbReference>
<evidence type="ECO:0000256" key="2">
    <source>
        <dbReference type="ARBA" id="ARBA00022737"/>
    </source>
</evidence>
<keyword evidence="1" id="KW-0880">Kelch repeat</keyword>
<dbReference type="InterPro" id="IPR015915">
    <property type="entry name" value="Kelch-typ_b-propeller"/>
</dbReference>
<dbReference type="OrthoDB" id="5526197at2"/>
<dbReference type="InterPro" id="IPR037293">
    <property type="entry name" value="Gal_Oxidase_central_sf"/>
</dbReference>
<dbReference type="KEGG" id="mbd:MEBOL_001547"/>
<evidence type="ECO:0000256" key="3">
    <source>
        <dbReference type="SAM" id="MobiDB-lite"/>
    </source>
</evidence>
<evidence type="ECO:0000256" key="1">
    <source>
        <dbReference type="ARBA" id="ARBA00022441"/>
    </source>
</evidence>
<keyword evidence="2" id="KW-0677">Repeat</keyword>
<feature type="region of interest" description="Disordered" evidence="3">
    <location>
        <begin position="44"/>
        <end position="71"/>
    </location>
</feature>
<dbReference type="Gene3D" id="2.120.10.80">
    <property type="entry name" value="Kelch-type beta propeller"/>
    <property type="match status" value="1"/>
</dbReference>
<feature type="compositionally biased region" description="Pro residues" evidence="3">
    <location>
        <begin position="45"/>
        <end position="60"/>
    </location>
</feature>
<dbReference type="Proteomes" id="UP000217289">
    <property type="component" value="Chromosome"/>
</dbReference>
<reference evidence="4 5" key="1">
    <citation type="submission" date="2017-06" db="EMBL/GenBank/DDBJ databases">
        <authorList>
            <person name="Kim H.J."/>
            <person name="Triplett B.A."/>
        </authorList>
    </citation>
    <scope>NUCLEOTIDE SEQUENCE [LARGE SCALE GENOMIC DNA]</scope>
    <source>
        <strain evidence="4 5">DSM 14713</strain>
    </source>
</reference>
<dbReference type="PANTHER" id="PTHR45632">
    <property type="entry name" value="LD33804P"/>
    <property type="match status" value="1"/>
</dbReference>
<name>A0A250IAC1_9BACT</name>
<protein>
    <submittedName>
        <fullName evidence="4">Uncharacterized protein</fullName>
    </submittedName>
</protein>